<feature type="chain" id="PRO_5040434767" evidence="1">
    <location>
        <begin position="19"/>
        <end position="95"/>
    </location>
</feature>
<evidence type="ECO:0000313" key="2">
    <source>
        <dbReference type="EMBL" id="CAG8971561.1"/>
    </source>
</evidence>
<protein>
    <submittedName>
        <fullName evidence="2">Uncharacterized protein</fullName>
    </submittedName>
</protein>
<dbReference type="OrthoDB" id="10308917at2759"/>
<dbReference type="AlphaFoldDB" id="A0A9N9LFC5"/>
<dbReference type="EMBL" id="CAJVRM010000021">
    <property type="protein sequence ID" value="CAG8971561.1"/>
    <property type="molecule type" value="Genomic_DNA"/>
</dbReference>
<comment type="caution">
    <text evidence="2">The sequence shown here is derived from an EMBL/GenBank/DDBJ whole genome shotgun (WGS) entry which is preliminary data.</text>
</comment>
<accession>A0A9N9LFC5</accession>
<organism evidence="2 3">
    <name type="scientific">Hymenoscyphus albidus</name>
    <dbReference type="NCBI Taxonomy" id="595503"/>
    <lineage>
        <taxon>Eukaryota</taxon>
        <taxon>Fungi</taxon>
        <taxon>Dikarya</taxon>
        <taxon>Ascomycota</taxon>
        <taxon>Pezizomycotina</taxon>
        <taxon>Leotiomycetes</taxon>
        <taxon>Helotiales</taxon>
        <taxon>Helotiaceae</taxon>
        <taxon>Hymenoscyphus</taxon>
    </lineage>
</organism>
<evidence type="ECO:0000256" key="1">
    <source>
        <dbReference type="SAM" id="SignalP"/>
    </source>
</evidence>
<gene>
    <name evidence="2" type="ORF">HYALB_00005457</name>
</gene>
<keyword evidence="3" id="KW-1185">Reference proteome</keyword>
<proteinExistence type="predicted"/>
<feature type="signal peptide" evidence="1">
    <location>
        <begin position="1"/>
        <end position="18"/>
    </location>
</feature>
<sequence length="95" mass="9688">MQFQSPLLLVIMAGAVSANYSTAWCENEAGTKLVRESQAACGSSATAGCTDCQYGVGAEGPACTSASKPPKIASDTWDGYCKAAGAFAGKGLDWK</sequence>
<dbReference type="Proteomes" id="UP000701801">
    <property type="component" value="Unassembled WGS sequence"/>
</dbReference>
<reference evidence="2" key="1">
    <citation type="submission" date="2021-07" db="EMBL/GenBank/DDBJ databases">
        <authorList>
            <person name="Durling M."/>
        </authorList>
    </citation>
    <scope>NUCLEOTIDE SEQUENCE</scope>
</reference>
<evidence type="ECO:0000313" key="3">
    <source>
        <dbReference type="Proteomes" id="UP000701801"/>
    </source>
</evidence>
<name>A0A9N9LFC5_9HELO</name>
<keyword evidence="1" id="KW-0732">Signal</keyword>